<dbReference type="AlphaFoldDB" id="A0A948TKB2"/>
<reference evidence="3" key="2">
    <citation type="submission" date="2021-04" db="EMBL/GenBank/DDBJ databases">
        <authorList>
            <person name="Gilroy R."/>
        </authorList>
    </citation>
    <scope>NUCLEOTIDE SEQUENCE</scope>
    <source>
        <strain evidence="3">F6-6636</strain>
    </source>
</reference>
<dbReference type="InterPro" id="IPR016843">
    <property type="entry name" value="S-AdoMet-dep_Ade-MeTrfase_prd"/>
</dbReference>
<name>A0A948TKB2_9LACO</name>
<dbReference type="PIRSF" id="PIRSF026567">
    <property type="entry name" value="Adenine_mtase_bact_prd"/>
    <property type="match status" value="1"/>
</dbReference>
<dbReference type="Proteomes" id="UP000777303">
    <property type="component" value="Unassembled WGS sequence"/>
</dbReference>
<dbReference type="InterPro" id="IPR052933">
    <property type="entry name" value="DNA_Protect_Modify"/>
</dbReference>
<dbReference type="GO" id="GO:0003677">
    <property type="term" value="F:DNA binding"/>
    <property type="evidence" value="ECO:0007669"/>
    <property type="project" value="InterPro"/>
</dbReference>
<dbReference type="Pfam" id="PF21106">
    <property type="entry name" value="YtxK_like"/>
    <property type="match status" value="1"/>
</dbReference>
<evidence type="ECO:0000259" key="2">
    <source>
        <dbReference type="Pfam" id="PF21106"/>
    </source>
</evidence>
<protein>
    <submittedName>
        <fullName evidence="3">Class I SAM-dependent methyltransferase</fullName>
    </submittedName>
</protein>
<feature type="domain" description="DNA methylase adenine-specific" evidence="1">
    <location>
        <begin position="91"/>
        <end position="299"/>
    </location>
</feature>
<comment type="caution">
    <text evidence="3">The sequence shown here is derived from an EMBL/GenBank/DDBJ whole genome shotgun (WGS) entry which is preliminary data.</text>
</comment>
<dbReference type="PANTHER" id="PTHR41313">
    <property type="entry name" value="ADENINE-SPECIFIC METHYLTRANSFERASE"/>
    <property type="match status" value="1"/>
</dbReference>
<dbReference type="GO" id="GO:0032259">
    <property type="term" value="P:methylation"/>
    <property type="evidence" value="ECO:0007669"/>
    <property type="project" value="UniProtKB-KW"/>
</dbReference>
<feature type="domain" description="YtxK-like N-terminal helical" evidence="2">
    <location>
        <begin position="1"/>
        <end position="80"/>
    </location>
</feature>
<dbReference type="Pfam" id="PF02384">
    <property type="entry name" value="N6_Mtase"/>
    <property type="match status" value="1"/>
</dbReference>
<dbReference type="InterPro" id="IPR003356">
    <property type="entry name" value="DNA_methylase_A-5"/>
</dbReference>
<dbReference type="Gene3D" id="1.10.150.470">
    <property type="match status" value="1"/>
</dbReference>
<gene>
    <name evidence="3" type="ORF">H9901_05380</name>
</gene>
<accession>A0A948TKB2</accession>
<keyword evidence="3" id="KW-0808">Transferase</keyword>
<evidence type="ECO:0000313" key="3">
    <source>
        <dbReference type="EMBL" id="MBU3852111.1"/>
    </source>
</evidence>
<dbReference type="GO" id="GO:0008170">
    <property type="term" value="F:N-methyltransferase activity"/>
    <property type="evidence" value="ECO:0007669"/>
    <property type="project" value="InterPro"/>
</dbReference>
<dbReference type="InterPro" id="IPR048375">
    <property type="entry name" value="YtxK-like_N"/>
</dbReference>
<evidence type="ECO:0000259" key="1">
    <source>
        <dbReference type="Pfam" id="PF02384"/>
    </source>
</evidence>
<dbReference type="CDD" id="cd02440">
    <property type="entry name" value="AdoMet_MTases"/>
    <property type="match status" value="1"/>
</dbReference>
<sequence>MYDQLNEATSTLKAALKVPYLDALIETCDNLKNKRVNVEAGAPDEPTVAKLKQMYALINLNQYEPDQIRQAWQLAVLKGMRDEHIEANKQLTPDAIGLLIVFLIETFVKLQNNDQILDLAVGTGNLLATVINHLQSDLHITLNGIGIDNDEDLLALASAGFALENLHVDLYHQDSIDPLMVKEVALAISDLPVGYYPQDDNVKNYQTKAEGVHTYAHHLLIEQSMRYVRPNGFGFFIVPSQLFNSEQSQPLMTWLTKSVYFQGLLNLPKSFFMNAQAQKAVLILQKPGDQAKQVKQVLVGEFPDFHQQTAFSAFLQEIKQWRQSNLQ</sequence>
<reference evidence="3" key="1">
    <citation type="journal article" date="2021" name="PeerJ">
        <title>Extensive microbial diversity within the chicken gut microbiome revealed by metagenomics and culture.</title>
        <authorList>
            <person name="Gilroy R."/>
            <person name="Ravi A."/>
            <person name="Getino M."/>
            <person name="Pursley I."/>
            <person name="Horton D.L."/>
            <person name="Alikhan N.F."/>
            <person name="Baker D."/>
            <person name="Gharbi K."/>
            <person name="Hall N."/>
            <person name="Watson M."/>
            <person name="Adriaenssens E.M."/>
            <person name="Foster-Nyarko E."/>
            <person name="Jarju S."/>
            <person name="Secka A."/>
            <person name="Antonio M."/>
            <person name="Oren A."/>
            <person name="Chaudhuri R.R."/>
            <person name="La Ragione R."/>
            <person name="Hildebrand F."/>
            <person name="Pallen M.J."/>
        </authorList>
    </citation>
    <scope>NUCLEOTIDE SEQUENCE</scope>
    <source>
        <strain evidence="3">F6-6636</strain>
    </source>
</reference>
<keyword evidence="3" id="KW-0489">Methyltransferase</keyword>
<dbReference type="EMBL" id="JAHLFS010000063">
    <property type="protein sequence ID" value="MBU3852111.1"/>
    <property type="molecule type" value="Genomic_DNA"/>
</dbReference>
<dbReference type="PANTHER" id="PTHR41313:SF1">
    <property type="entry name" value="DNA METHYLASE ADENINE-SPECIFIC DOMAIN-CONTAINING PROTEIN"/>
    <property type="match status" value="1"/>
</dbReference>
<organism evidence="3 4">
    <name type="scientific">Candidatus Paralactobacillus gallistercoris</name>
    <dbReference type="NCBI Taxonomy" id="2838724"/>
    <lineage>
        <taxon>Bacteria</taxon>
        <taxon>Bacillati</taxon>
        <taxon>Bacillota</taxon>
        <taxon>Bacilli</taxon>
        <taxon>Lactobacillales</taxon>
        <taxon>Lactobacillaceae</taxon>
        <taxon>Lactobacillus</taxon>
    </lineage>
</organism>
<dbReference type="SUPFAM" id="SSF53335">
    <property type="entry name" value="S-adenosyl-L-methionine-dependent methyltransferases"/>
    <property type="match status" value="1"/>
</dbReference>
<dbReference type="Gene3D" id="3.40.50.150">
    <property type="entry name" value="Vaccinia Virus protein VP39"/>
    <property type="match status" value="1"/>
</dbReference>
<proteinExistence type="predicted"/>
<dbReference type="InterPro" id="IPR029063">
    <property type="entry name" value="SAM-dependent_MTases_sf"/>
</dbReference>
<evidence type="ECO:0000313" key="4">
    <source>
        <dbReference type="Proteomes" id="UP000777303"/>
    </source>
</evidence>